<sequence>MHNAAPSAETDDGRSLLPNPYDGETPPQPPPRDLLASPTSLTGPTAWSYSTPTQDASTSASSSRVSRRVSAAPSAWTHDELHSDAASASSVAPLLARGDTQTSRLTASSSLHEEMTGYQKRLEAHHRKESEDAVMRENGIRAGAVPADPPPMYSAAVDM</sequence>
<protein>
    <submittedName>
        <fullName evidence="2">Calcium dependent mitochondrial carrier protein</fullName>
    </submittedName>
</protein>
<reference evidence="2" key="1">
    <citation type="submission" date="2019-10" db="EMBL/GenBank/DDBJ databases">
        <authorList>
            <person name="Nor Muhammad N."/>
        </authorList>
    </citation>
    <scope>NUCLEOTIDE SEQUENCE</scope>
</reference>
<feature type="region of interest" description="Disordered" evidence="1">
    <location>
        <begin position="1"/>
        <end position="132"/>
    </location>
</feature>
<feature type="region of interest" description="Disordered" evidence="1">
    <location>
        <begin position="140"/>
        <end position="159"/>
    </location>
</feature>
<name>A0A5K1JZR6_9APHY</name>
<feature type="compositionally biased region" description="Polar residues" evidence="1">
    <location>
        <begin position="99"/>
        <end position="110"/>
    </location>
</feature>
<dbReference type="AlphaFoldDB" id="A0A5K1JZR6"/>
<feature type="compositionally biased region" description="Basic and acidic residues" evidence="1">
    <location>
        <begin position="111"/>
        <end position="132"/>
    </location>
</feature>
<feature type="compositionally biased region" description="Low complexity" evidence="1">
    <location>
        <begin position="56"/>
        <end position="75"/>
    </location>
</feature>
<feature type="compositionally biased region" description="Polar residues" evidence="1">
    <location>
        <begin position="37"/>
        <end position="55"/>
    </location>
</feature>
<proteinExistence type="predicted"/>
<evidence type="ECO:0000256" key="1">
    <source>
        <dbReference type="SAM" id="MobiDB-lite"/>
    </source>
</evidence>
<gene>
    <name evidence="2" type="primary">G4NCI6</name>
</gene>
<accession>A0A5K1JZR6</accession>
<dbReference type="EMBL" id="LR726878">
    <property type="protein sequence ID" value="VWO98327.1"/>
    <property type="molecule type" value="Genomic_DNA"/>
</dbReference>
<evidence type="ECO:0000313" key="2">
    <source>
        <dbReference type="EMBL" id="VWO98327.1"/>
    </source>
</evidence>
<organism evidence="2">
    <name type="scientific">Ganoderma boninense</name>
    <dbReference type="NCBI Taxonomy" id="34458"/>
    <lineage>
        <taxon>Eukaryota</taxon>
        <taxon>Fungi</taxon>
        <taxon>Dikarya</taxon>
        <taxon>Basidiomycota</taxon>
        <taxon>Agaricomycotina</taxon>
        <taxon>Agaricomycetes</taxon>
        <taxon>Polyporales</taxon>
        <taxon>Polyporaceae</taxon>
        <taxon>Ganoderma</taxon>
    </lineage>
</organism>